<organism evidence="1 2">
    <name type="scientific">Daedalea quercina L-15889</name>
    <dbReference type="NCBI Taxonomy" id="1314783"/>
    <lineage>
        <taxon>Eukaryota</taxon>
        <taxon>Fungi</taxon>
        <taxon>Dikarya</taxon>
        <taxon>Basidiomycota</taxon>
        <taxon>Agaricomycotina</taxon>
        <taxon>Agaricomycetes</taxon>
        <taxon>Polyporales</taxon>
        <taxon>Fomitopsis</taxon>
    </lineage>
</organism>
<accession>A0A165QX20</accession>
<evidence type="ECO:0000313" key="2">
    <source>
        <dbReference type="Proteomes" id="UP000076727"/>
    </source>
</evidence>
<proteinExistence type="predicted"/>
<keyword evidence="2" id="KW-1185">Reference proteome</keyword>
<dbReference type="EMBL" id="KV429054">
    <property type="protein sequence ID" value="KZT70035.1"/>
    <property type="molecule type" value="Genomic_DNA"/>
</dbReference>
<dbReference type="Proteomes" id="UP000076727">
    <property type="component" value="Unassembled WGS sequence"/>
</dbReference>
<dbReference type="AlphaFoldDB" id="A0A165QX20"/>
<evidence type="ECO:0000313" key="1">
    <source>
        <dbReference type="EMBL" id="KZT70035.1"/>
    </source>
</evidence>
<name>A0A165QX20_9APHY</name>
<protein>
    <submittedName>
        <fullName evidence="1">Uncharacterized protein</fullName>
    </submittedName>
</protein>
<sequence length="163" mass="17878">MAGSGKGKKGLVRGGGWFAVEKTSRRVYMHWSRGESREERVLSWTAALTRTEQPRPLLIDTRLGKHRPWKCLIRSEFFSASASASGRGTLQLLPVPSSLLRPSLRPPRVSGSLDDCDNSPIALHPPFPAPHPVTGACTHPARVPPPCAWRDPGAASSIWLQER</sequence>
<gene>
    <name evidence="1" type="ORF">DAEQUDRAFT_237219</name>
</gene>
<reference evidence="1 2" key="1">
    <citation type="journal article" date="2016" name="Mol. Biol. Evol.">
        <title>Comparative Genomics of Early-Diverging Mushroom-Forming Fungi Provides Insights into the Origins of Lignocellulose Decay Capabilities.</title>
        <authorList>
            <person name="Nagy L.G."/>
            <person name="Riley R."/>
            <person name="Tritt A."/>
            <person name="Adam C."/>
            <person name="Daum C."/>
            <person name="Floudas D."/>
            <person name="Sun H."/>
            <person name="Yadav J.S."/>
            <person name="Pangilinan J."/>
            <person name="Larsson K.H."/>
            <person name="Matsuura K."/>
            <person name="Barry K."/>
            <person name="Labutti K."/>
            <person name="Kuo R."/>
            <person name="Ohm R.A."/>
            <person name="Bhattacharya S.S."/>
            <person name="Shirouzu T."/>
            <person name="Yoshinaga Y."/>
            <person name="Martin F.M."/>
            <person name="Grigoriev I.V."/>
            <person name="Hibbett D.S."/>
        </authorList>
    </citation>
    <scope>NUCLEOTIDE SEQUENCE [LARGE SCALE GENOMIC DNA]</scope>
    <source>
        <strain evidence="1 2">L-15889</strain>
    </source>
</reference>